<reference evidence="2 3" key="1">
    <citation type="submission" date="2024-06" db="EMBL/GenBank/DDBJ databases">
        <title>The Natural Products Discovery Center: Release of the First 8490 Sequenced Strains for Exploring Actinobacteria Biosynthetic Diversity.</title>
        <authorList>
            <person name="Kalkreuter E."/>
            <person name="Kautsar S.A."/>
            <person name="Yang D."/>
            <person name="Bader C.D."/>
            <person name="Teijaro C.N."/>
            <person name="Fluegel L."/>
            <person name="Davis C.M."/>
            <person name="Simpson J.R."/>
            <person name="Lauterbach L."/>
            <person name="Steele A.D."/>
            <person name="Gui C."/>
            <person name="Meng S."/>
            <person name="Li G."/>
            <person name="Viehrig K."/>
            <person name="Ye F."/>
            <person name="Su P."/>
            <person name="Kiefer A.F."/>
            <person name="Nichols A."/>
            <person name="Cepeda A.J."/>
            <person name="Yan W."/>
            <person name="Fan B."/>
            <person name="Jiang Y."/>
            <person name="Adhikari A."/>
            <person name="Zheng C.-J."/>
            <person name="Schuster L."/>
            <person name="Cowan T.M."/>
            <person name="Smanski M.J."/>
            <person name="Chevrette M.G."/>
            <person name="De Carvalho L.P.S."/>
            <person name="Shen B."/>
        </authorList>
    </citation>
    <scope>NUCLEOTIDE SEQUENCE [LARGE SCALE GENOMIC DNA]</scope>
    <source>
        <strain evidence="2 3">NPDC019708</strain>
    </source>
</reference>
<evidence type="ECO:0000313" key="2">
    <source>
        <dbReference type="EMBL" id="MEU1952067.1"/>
    </source>
</evidence>
<organism evidence="2 3">
    <name type="scientific">Nocardia rhamnosiphila</name>
    <dbReference type="NCBI Taxonomy" id="426716"/>
    <lineage>
        <taxon>Bacteria</taxon>
        <taxon>Bacillati</taxon>
        <taxon>Actinomycetota</taxon>
        <taxon>Actinomycetes</taxon>
        <taxon>Mycobacteriales</taxon>
        <taxon>Nocardiaceae</taxon>
        <taxon>Nocardia</taxon>
    </lineage>
</organism>
<dbReference type="Proteomes" id="UP001550628">
    <property type="component" value="Unassembled WGS sequence"/>
</dbReference>
<sequence length="295" mass="30753">MDERPEGDRVPPVILGTDGSSASLNAARWAAYIAGALHTPLLVVHVLPLPGHRHAAGARPWFHGRRLANPVPIPDPDAAVVVRRTALIIGSCSAPAVAEPDTEIATGSATVVLVERSRRARMLVVGAQTAFGERRTGPTTTGVVARAYAPVAVWRGMPGHPIPRERPVVAAFDGSESTLPALVQGFELAEALGAGLEVVRPRCGMPGGRYGAAAVVPPSRIGGSTAGMAREHPAVRSSETTVSGSLAHVLARRSATSQLLVIADRRTTGASAAPGPTVMFLLRHSRCPVLICRPR</sequence>
<proteinExistence type="predicted"/>
<feature type="domain" description="UspA" evidence="1">
    <location>
        <begin position="13"/>
        <end position="52"/>
    </location>
</feature>
<dbReference type="SUPFAM" id="SSF52402">
    <property type="entry name" value="Adenine nucleotide alpha hydrolases-like"/>
    <property type="match status" value="2"/>
</dbReference>
<dbReference type="InterPro" id="IPR006016">
    <property type="entry name" value="UspA"/>
</dbReference>
<dbReference type="RefSeq" id="WP_030520430.1">
    <property type="nucleotide sequence ID" value="NZ_JBEYBD010000001.1"/>
</dbReference>
<protein>
    <submittedName>
        <fullName evidence="2">Universal stress protein</fullName>
    </submittedName>
</protein>
<evidence type="ECO:0000313" key="3">
    <source>
        <dbReference type="Proteomes" id="UP001550628"/>
    </source>
</evidence>
<dbReference type="Pfam" id="PF00582">
    <property type="entry name" value="Usp"/>
    <property type="match status" value="2"/>
</dbReference>
<gene>
    <name evidence="2" type="ORF">ABZ510_09405</name>
</gene>
<name>A0ABV2WMF5_9NOCA</name>
<keyword evidence="3" id="KW-1185">Reference proteome</keyword>
<accession>A0ABV2WMF5</accession>
<comment type="caution">
    <text evidence="2">The sequence shown here is derived from an EMBL/GenBank/DDBJ whole genome shotgun (WGS) entry which is preliminary data.</text>
</comment>
<evidence type="ECO:0000259" key="1">
    <source>
        <dbReference type="Pfam" id="PF00582"/>
    </source>
</evidence>
<dbReference type="EMBL" id="JBEYBF010000004">
    <property type="protein sequence ID" value="MEU1952067.1"/>
    <property type="molecule type" value="Genomic_DNA"/>
</dbReference>
<feature type="domain" description="UspA" evidence="1">
    <location>
        <begin position="166"/>
        <end position="293"/>
    </location>
</feature>
<dbReference type="GeneID" id="96241792"/>
<dbReference type="Gene3D" id="3.40.50.620">
    <property type="entry name" value="HUPs"/>
    <property type="match status" value="2"/>
</dbReference>
<dbReference type="InterPro" id="IPR014729">
    <property type="entry name" value="Rossmann-like_a/b/a_fold"/>
</dbReference>